<reference evidence="3" key="1">
    <citation type="submission" date="2021-02" db="EMBL/GenBank/DDBJ databases">
        <authorList>
            <person name="Nowell W R."/>
        </authorList>
    </citation>
    <scope>NUCLEOTIDE SEQUENCE</scope>
</reference>
<evidence type="ECO:0000259" key="1">
    <source>
        <dbReference type="Pfam" id="PF20209"/>
    </source>
</evidence>
<feature type="non-terminal residue" evidence="3">
    <location>
        <position position="1"/>
    </location>
</feature>
<comment type="caution">
    <text evidence="3">The sequence shown here is derived from an EMBL/GenBank/DDBJ whole genome shotgun (WGS) entry which is preliminary data.</text>
</comment>
<dbReference type="EMBL" id="CAJNRF010007350">
    <property type="protein sequence ID" value="CAF2090649.1"/>
    <property type="molecule type" value="Genomic_DNA"/>
</dbReference>
<protein>
    <recommendedName>
        <fullName evidence="1">DUF6570 domain-containing protein</fullName>
    </recommendedName>
</protein>
<dbReference type="EMBL" id="CAJOBG010033859">
    <property type="protein sequence ID" value="CAF4365319.1"/>
    <property type="molecule type" value="Genomic_DNA"/>
</dbReference>
<feature type="domain" description="DUF6570" evidence="1">
    <location>
        <begin position="191"/>
        <end position="322"/>
    </location>
</feature>
<dbReference type="Pfam" id="PF20209">
    <property type="entry name" value="DUF6570"/>
    <property type="match status" value="1"/>
</dbReference>
<evidence type="ECO:0000313" key="4">
    <source>
        <dbReference type="Proteomes" id="UP000663866"/>
    </source>
</evidence>
<evidence type="ECO:0000313" key="2">
    <source>
        <dbReference type="EMBL" id="CAF2090649.1"/>
    </source>
</evidence>
<dbReference type="InterPro" id="IPR046700">
    <property type="entry name" value="DUF6570"/>
</dbReference>
<gene>
    <name evidence="3" type="ORF">OVN521_LOCUS33306</name>
    <name evidence="2" type="ORF">WKI299_LOCUS18073</name>
</gene>
<evidence type="ECO:0000313" key="3">
    <source>
        <dbReference type="EMBL" id="CAF4365319.1"/>
    </source>
</evidence>
<keyword evidence="4" id="KW-1185">Reference proteome</keyword>
<organism evidence="3 4">
    <name type="scientific">Rotaria magnacalcarata</name>
    <dbReference type="NCBI Taxonomy" id="392030"/>
    <lineage>
        <taxon>Eukaryota</taxon>
        <taxon>Metazoa</taxon>
        <taxon>Spiralia</taxon>
        <taxon>Gnathifera</taxon>
        <taxon>Rotifera</taxon>
        <taxon>Eurotatoria</taxon>
        <taxon>Bdelloidea</taxon>
        <taxon>Philodinida</taxon>
        <taxon>Philodinidae</taxon>
        <taxon>Rotaria</taxon>
    </lineage>
</organism>
<dbReference type="AlphaFoldDB" id="A0A820M1V1"/>
<dbReference type="Proteomes" id="UP000663856">
    <property type="component" value="Unassembled WGS sequence"/>
</dbReference>
<proteinExistence type="predicted"/>
<name>A0A820M1V1_9BILA</name>
<feature type="non-terminal residue" evidence="3">
    <location>
        <position position="431"/>
    </location>
</feature>
<dbReference type="Proteomes" id="UP000663866">
    <property type="component" value="Unassembled WGS sequence"/>
</dbReference>
<sequence length="431" mass="51116">MESKIRILNKYHNNTTFRNQMKTNSKIRILNKYHNNVDFRNEYKEREKTRVLKRYHSDPSVRLKMIQNASDLYRNNNTLMKRNSRLLYNQRRRILKKYNIIQSHTYTLKHRNLYIESVKEFRKIIKEGPDYICISCGIALFRHQVLPFIEEKFLKENMSFEMKTYIQSYMKNTYPSEQRWICRFCSDKIKKQQLPSRALFNKLEVCEIPSELKRLNNLEKHLIALRLPFMKIVNLTSGKLPSRLSQKGTKGPLHCVPSDVQDTVTTLPRPVDKSMMVRLQLKRRLQYKAIWEEQLINPHDVKDALLILKKMHPGYKNIQVNEIDESYLTSDKDNNFENNTDSLIETMDDDTFEKENLIEEIIMSNENHLKSLALGDIDNNNNNSDEEIDEDNNDIRTKYNIGTDSCTQPSDYNDFLVFDKEPCIVAPAEKN</sequence>
<accession>A0A820M1V1</accession>